<dbReference type="EMBL" id="BAABEP010000026">
    <property type="protein sequence ID" value="GAA3737031.1"/>
    <property type="molecule type" value="Genomic_DNA"/>
</dbReference>
<keyword evidence="2" id="KW-1185">Reference proteome</keyword>
<sequence length="88" mass="10591">MKKHRVDPRDMTWEQEIPYYRAYFWDRGAVTSHEYELSDVGIDEALAWTRQYAQEKGWTYTFYVRVHDRNEPGLVRIEGVMGDPFDDV</sequence>
<gene>
    <name evidence="1" type="ORF">GCM10023082_37710</name>
</gene>
<accession>A0ABP7FF72</accession>
<dbReference type="Proteomes" id="UP001499884">
    <property type="component" value="Unassembled WGS sequence"/>
</dbReference>
<comment type="caution">
    <text evidence="1">The sequence shown here is derived from an EMBL/GenBank/DDBJ whole genome shotgun (WGS) entry which is preliminary data.</text>
</comment>
<reference evidence="2" key="1">
    <citation type="journal article" date="2019" name="Int. J. Syst. Evol. Microbiol.">
        <title>The Global Catalogue of Microorganisms (GCM) 10K type strain sequencing project: providing services to taxonomists for standard genome sequencing and annotation.</title>
        <authorList>
            <consortium name="The Broad Institute Genomics Platform"/>
            <consortium name="The Broad Institute Genome Sequencing Center for Infectious Disease"/>
            <person name="Wu L."/>
            <person name="Ma J."/>
        </authorList>
    </citation>
    <scope>NUCLEOTIDE SEQUENCE [LARGE SCALE GENOMIC DNA]</scope>
    <source>
        <strain evidence="2">JCM 30846</strain>
    </source>
</reference>
<evidence type="ECO:0000313" key="2">
    <source>
        <dbReference type="Proteomes" id="UP001499884"/>
    </source>
</evidence>
<dbReference type="RefSeq" id="WP_345648569.1">
    <property type="nucleotide sequence ID" value="NZ_BAABEP010000026.1"/>
</dbReference>
<evidence type="ECO:0000313" key="1">
    <source>
        <dbReference type="EMBL" id="GAA3737031.1"/>
    </source>
</evidence>
<name>A0ABP7FF72_9ACTN</name>
<organism evidence="1 2">
    <name type="scientific">Streptomyces tremellae</name>
    <dbReference type="NCBI Taxonomy" id="1124239"/>
    <lineage>
        <taxon>Bacteria</taxon>
        <taxon>Bacillati</taxon>
        <taxon>Actinomycetota</taxon>
        <taxon>Actinomycetes</taxon>
        <taxon>Kitasatosporales</taxon>
        <taxon>Streptomycetaceae</taxon>
        <taxon>Streptomyces</taxon>
    </lineage>
</organism>
<protein>
    <submittedName>
        <fullName evidence="1">Uncharacterized protein</fullName>
    </submittedName>
</protein>
<proteinExistence type="predicted"/>